<keyword evidence="16" id="KW-1185">Reference proteome</keyword>
<dbReference type="InterPro" id="IPR001757">
    <property type="entry name" value="P_typ_ATPase"/>
</dbReference>
<dbReference type="Pfam" id="PF00403">
    <property type="entry name" value="HMA"/>
    <property type="match status" value="1"/>
</dbReference>
<feature type="transmembrane region" description="Helical" evidence="12">
    <location>
        <begin position="391"/>
        <end position="418"/>
    </location>
</feature>
<feature type="transmembrane region" description="Helical" evidence="12">
    <location>
        <begin position="131"/>
        <end position="148"/>
    </location>
</feature>
<dbReference type="InterPro" id="IPR018303">
    <property type="entry name" value="ATPase_P-typ_P_site"/>
</dbReference>
<sequence>MTASQVDLRIGGMTCASCAARIEKKLNRMPGVEASVNYATEKAHVSVPAGTTVADAIATIEATGYTAVVPAPVHPSPTSAGPAPVDASAPGSETGDGAEAAALLSRLRVSAALALPVALLSMIPALQFDNWQWLALTLAAPVAIWGAWPFHRAAWLNARHGAATMDTLVSLGVLAALGWSLYALFFGMAGMTGMTMSFHLVAEPGGGANEIYLEVAAAVTVFLLAGRYAEARAKRRSGAALTALLELGAKEATLLRDGVETRVGISTLVVDDLFVVRPGEKVATDGTVVDGNSAVDASLLTGESVPVEVGPGDHVVGATLNAGGRLVVRVARVGADTELAQIGRLVEQAQTGKADVQRLADRVSAIFVPIVLGLAVLALVGWLLVGATPELAFTAAVATLIIACPCALGLATPTALLVGTGRGAQLGILIKGPQVLEATRRVDTIVLDKTGTVTTGQMAVVGCAAVQCGDEDEILRLAAGAESGSEHPIAAAIVAAAALKGPVPAAEAFASEQGLGVQAVVDGRLVLVGRPQWLASAWSIELPVELRAMLDTKEGLGQTAVIVAWDGEARGLLAVADTVKPTSAAAIDEFERLGLTTVLLTGDNERAARAVGDLVGIADVRAGVLPAEKADVIRSLQQSGRVVAMVGDGVNDAVALATADLGIAMGTGTDVAIEASDLTLVRSDLFAAADAIRLARRTLGTIKANLFWAFAYNVAAIPLAMLGLLNPLVAGAAMALSSVFVVTNSLRLRGFRALAPR</sequence>
<dbReference type="SFLD" id="SFLDF00027">
    <property type="entry name" value="p-type_atpase"/>
    <property type="match status" value="1"/>
</dbReference>
<evidence type="ECO:0000256" key="12">
    <source>
        <dbReference type="RuleBase" id="RU362081"/>
    </source>
</evidence>
<keyword evidence="9 12" id="KW-0472">Membrane</keyword>
<dbReference type="InterPro" id="IPR044492">
    <property type="entry name" value="P_typ_ATPase_HD_dom"/>
</dbReference>
<dbReference type="InterPro" id="IPR036163">
    <property type="entry name" value="HMA_dom_sf"/>
</dbReference>
<evidence type="ECO:0000256" key="3">
    <source>
        <dbReference type="ARBA" id="ARBA00022692"/>
    </source>
</evidence>
<dbReference type="InterPro" id="IPR008250">
    <property type="entry name" value="ATPase_P-typ_transduc_dom_A_sf"/>
</dbReference>
<dbReference type="Proteomes" id="UP000272015">
    <property type="component" value="Unassembled WGS sequence"/>
</dbReference>
<evidence type="ECO:0000256" key="6">
    <source>
        <dbReference type="ARBA" id="ARBA00022840"/>
    </source>
</evidence>
<dbReference type="NCBIfam" id="TIGR01511">
    <property type="entry name" value="ATPase-IB1_Cu"/>
    <property type="match status" value="1"/>
</dbReference>
<dbReference type="PROSITE" id="PS01047">
    <property type="entry name" value="HMA_1"/>
    <property type="match status" value="1"/>
</dbReference>
<feature type="region of interest" description="Disordered" evidence="13">
    <location>
        <begin position="73"/>
        <end position="94"/>
    </location>
</feature>
<dbReference type="EMBL" id="QZVS01000096">
    <property type="protein sequence ID" value="RJT85266.1"/>
    <property type="molecule type" value="Genomic_DNA"/>
</dbReference>
<comment type="caution">
    <text evidence="15">The sequence shown here is derived from an EMBL/GenBank/DDBJ whole genome shotgun (WGS) entry which is preliminary data.</text>
</comment>
<evidence type="ECO:0000256" key="4">
    <source>
        <dbReference type="ARBA" id="ARBA00022723"/>
    </source>
</evidence>
<dbReference type="SFLD" id="SFLDS00003">
    <property type="entry name" value="Haloacid_Dehalogenase"/>
    <property type="match status" value="1"/>
</dbReference>
<feature type="transmembrane region" description="Helical" evidence="12">
    <location>
        <begin position="731"/>
        <end position="748"/>
    </location>
</feature>
<evidence type="ECO:0000256" key="2">
    <source>
        <dbReference type="ARBA" id="ARBA00006024"/>
    </source>
</evidence>
<keyword evidence="6 12" id="KW-0067">ATP-binding</keyword>
<dbReference type="CDD" id="cd00371">
    <property type="entry name" value="HMA"/>
    <property type="match status" value="1"/>
</dbReference>
<evidence type="ECO:0000259" key="14">
    <source>
        <dbReference type="PROSITE" id="PS50846"/>
    </source>
</evidence>
<keyword evidence="3 12" id="KW-0812">Transmembrane</keyword>
<comment type="similarity">
    <text evidence="2 12">Belongs to the cation transport ATPase (P-type) (TC 3.A.3) family. Type IB subfamily.</text>
</comment>
<accession>A0A3A5MI03</accession>
<dbReference type="Gene3D" id="3.40.1110.10">
    <property type="entry name" value="Calcium-transporting ATPase, cytoplasmic domain N"/>
    <property type="match status" value="1"/>
</dbReference>
<organism evidence="15 16">
    <name type="scientific">Cryobacterium melibiosiphilum</name>
    <dbReference type="NCBI Taxonomy" id="995039"/>
    <lineage>
        <taxon>Bacteria</taxon>
        <taxon>Bacillati</taxon>
        <taxon>Actinomycetota</taxon>
        <taxon>Actinomycetes</taxon>
        <taxon>Micrococcales</taxon>
        <taxon>Microbacteriaceae</taxon>
        <taxon>Cryobacterium</taxon>
    </lineage>
</organism>
<dbReference type="OrthoDB" id="7059309at2"/>
<evidence type="ECO:0000256" key="5">
    <source>
        <dbReference type="ARBA" id="ARBA00022741"/>
    </source>
</evidence>
<evidence type="ECO:0000256" key="8">
    <source>
        <dbReference type="ARBA" id="ARBA00022989"/>
    </source>
</evidence>
<comment type="subcellular location">
    <subcellularLocation>
        <location evidence="1">Cell membrane</location>
        <topology evidence="1">Multi-pass membrane protein</topology>
    </subcellularLocation>
</comment>
<dbReference type="PRINTS" id="PR00120">
    <property type="entry name" value="HATPASE"/>
</dbReference>
<keyword evidence="4 12" id="KW-0479">Metal-binding</keyword>
<dbReference type="SUPFAM" id="SSF81665">
    <property type="entry name" value="Calcium ATPase, transmembrane domain M"/>
    <property type="match status" value="1"/>
</dbReference>
<evidence type="ECO:0000256" key="7">
    <source>
        <dbReference type="ARBA" id="ARBA00022967"/>
    </source>
</evidence>
<dbReference type="SUPFAM" id="SSF81653">
    <property type="entry name" value="Calcium ATPase, transduction domain A"/>
    <property type="match status" value="1"/>
</dbReference>
<dbReference type="InterPro" id="IPR023298">
    <property type="entry name" value="ATPase_P-typ_TM_dom_sf"/>
</dbReference>
<dbReference type="InterPro" id="IPR059000">
    <property type="entry name" value="ATPase_P-type_domA"/>
</dbReference>
<dbReference type="RefSeq" id="WP_119976487.1">
    <property type="nucleotide sequence ID" value="NZ_JBHSQA010000004.1"/>
</dbReference>
<dbReference type="PRINTS" id="PR00119">
    <property type="entry name" value="CATATPASE"/>
</dbReference>
<proteinExistence type="inferred from homology"/>
<dbReference type="GO" id="GO:0005524">
    <property type="term" value="F:ATP binding"/>
    <property type="evidence" value="ECO:0007669"/>
    <property type="project" value="UniProtKB-UniRule"/>
</dbReference>
<dbReference type="PROSITE" id="PS00154">
    <property type="entry name" value="ATPASE_E1_E2"/>
    <property type="match status" value="1"/>
</dbReference>
<dbReference type="GO" id="GO:0005886">
    <property type="term" value="C:plasma membrane"/>
    <property type="evidence" value="ECO:0007669"/>
    <property type="project" value="UniProtKB-SubCell"/>
</dbReference>
<evidence type="ECO:0000256" key="11">
    <source>
        <dbReference type="ARBA" id="ARBA00074171"/>
    </source>
</evidence>
<evidence type="ECO:0000256" key="10">
    <source>
        <dbReference type="ARBA" id="ARBA00049360"/>
    </source>
</evidence>
<dbReference type="InterPro" id="IPR023299">
    <property type="entry name" value="ATPase_P-typ_cyto_dom_N"/>
</dbReference>
<comment type="catalytic activity">
    <reaction evidence="10">
        <text>ATP + H2O = ADP + phosphate + H(+)</text>
        <dbReference type="Rhea" id="RHEA:13065"/>
        <dbReference type="ChEBI" id="CHEBI:15377"/>
        <dbReference type="ChEBI" id="CHEBI:15378"/>
        <dbReference type="ChEBI" id="CHEBI:30616"/>
        <dbReference type="ChEBI" id="CHEBI:43474"/>
        <dbReference type="ChEBI" id="CHEBI:456216"/>
    </reaction>
</comment>
<dbReference type="Gene3D" id="3.40.50.1000">
    <property type="entry name" value="HAD superfamily/HAD-like"/>
    <property type="match status" value="1"/>
</dbReference>
<dbReference type="SFLD" id="SFLDG00002">
    <property type="entry name" value="C1.7:_P-type_atpase_like"/>
    <property type="match status" value="1"/>
</dbReference>
<evidence type="ECO:0000313" key="15">
    <source>
        <dbReference type="EMBL" id="RJT85266.1"/>
    </source>
</evidence>
<dbReference type="FunFam" id="2.70.150.10:FF:000002">
    <property type="entry name" value="Copper-transporting ATPase 1, putative"/>
    <property type="match status" value="1"/>
</dbReference>
<protein>
    <recommendedName>
        <fullName evidence="11">Cation-transporting P-type ATPase B</fullName>
    </recommendedName>
</protein>
<dbReference type="InterPro" id="IPR036412">
    <property type="entry name" value="HAD-like_sf"/>
</dbReference>
<dbReference type="Pfam" id="PF00122">
    <property type="entry name" value="E1-E2_ATPase"/>
    <property type="match status" value="1"/>
</dbReference>
<dbReference type="Pfam" id="PF00702">
    <property type="entry name" value="Hydrolase"/>
    <property type="match status" value="1"/>
</dbReference>
<dbReference type="FunFam" id="3.30.70.100:FF:000005">
    <property type="entry name" value="Copper-exporting P-type ATPase A"/>
    <property type="match status" value="1"/>
</dbReference>
<dbReference type="GO" id="GO:0055070">
    <property type="term" value="P:copper ion homeostasis"/>
    <property type="evidence" value="ECO:0007669"/>
    <property type="project" value="TreeGrafter"/>
</dbReference>
<dbReference type="CDD" id="cd02094">
    <property type="entry name" value="P-type_ATPase_Cu-like"/>
    <property type="match status" value="1"/>
</dbReference>
<evidence type="ECO:0000256" key="9">
    <source>
        <dbReference type="ARBA" id="ARBA00023136"/>
    </source>
</evidence>
<feature type="transmembrane region" description="Helical" evidence="12">
    <location>
        <begin position="107"/>
        <end position="125"/>
    </location>
</feature>
<feature type="transmembrane region" description="Helical" evidence="12">
    <location>
        <begin position="168"/>
        <end position="191"/>
    </location>
</feature>
<dbReference type="InterPro" id="IPR006121">
    <property type="entry name" value="HMA_dom"/>
</dbReference>
<dbReference type="SUPFAM" id="SSF56784">
    <property type="entry name" value="HAD-like"/>
    <property type="match status" value="1"/>
</dbReference>
<dbReference type="NCBIfam" id="TIGR01494">
    <property type="entry name" value="ATPase_P-type"/>
    <property type="match status" value="1"/>
</dbReference>
<keyword evidence="7" id="KW-1278">Translocase</keyword>
<dbReference type="InterPro" id="IPR027256">
    <property type="entry name" value="P-typ_ATPase_IB"/>
</dbReference>
<feature type="transmembrane region" description="Helical" evidence="12">
    <location>
        <begin position="211"/>
        <end position="229"/>
    </location>
</feature>
<feature type="domain" description="HMA" evidence="14">
    <location>
        <begin position="4"/>
        <end position="68"/>
    </location>
</feature>
<keyword evidence="5 12" id="KW-0547">Nucleotide-binding</keyword>
<evidence type="ECO:0000313" key="16">
    <source>
        <dbReference type="Proteomes" id="UP000272015"/>
    </source>
</evidence>
<name>A0A3A5MI03_9MICO</name>
<keyword evidence="8 12" id="KW-1133">Transmembrane helix</keyword>
<dbReference type="Gene3D" id="2.70.150.10">
    <property type="entry name" value="Calcium-transporting ATPase, cytoplasmic transduction domain A"/>
    <property type="match status" value="1"/>
</dbReference>
<dbReference type="PANTHER" id="PTHR43520">
    <property type="entry name" value="ATP7, ISOFORM B"/>
    <property type="match status" value="1"/>
</dbReference>
<feature type="transmembrane region" description="Helical" evidence="12">
    <location>
        <begin position="706"/>
        <end position="725"/>
    </location>
</feature>
<dbReference type="InterPro" id="IPR017969">
    <property type="entry name" value="Heavy-metal-associated_CS"/>
</dbReference>
<feature type="transmembrane region" description="Helical" evidence="12">
    <location>
        <begin position="363"/>
        <end position="385"/>
    </location>
</feature>
<keyword evidence="12" id="KW-1003">Cell membrane</keyword>
<reference evidence="15 16" key="1">
    <citation type="submission" date="2018-09" db="EMBL/GenBank/DDBJ databases">
        <title>Novel species of Cryobacterium.</title>
        <authorList>
            <person name="Liu Q."/>
            <person name="Xin Y.-H."/>
        </authorList>
    </citation>
    <scope>NUCLEOTIDE SEQUENCE [LARGE SCALE GENOMIC DNA]</scope>
    <source>
        <strain evidence="15 16">Hh39</strain>
    </source>
</reference>
<dbReference type="InterPro" id="IPR023214">
    <property type="entry name" value="HAD_sf"/>
</dbReference>
<dbReference type="GO" id="GO:0016887">
    <property type="term" value="F:ATP hydrolysis activity"/>
    <property type="evidence" value="ECO:0007669"/>
    <property type="project" value="InterPro"/>
</dbReference>
<dbReference type="PROSITE" id="PS50846">
    <property type="entry name" value="HMA_2"/>
    <property type="match status" value="1"/>
</dbReference>
<dbReference type="Gene3D" id="3.30.70.100">
    <property type="match status" value="1"/>
</dbReference>
<dbReference type="PANTHER" id="PTHR43520:SF8">
    <property type="entry name" value="P-TYPE CU(+) TRANSPORTER"/>
    <property type="match status" value="1"/>
</dbReference>
<gene>
    <name evidence="15" type="ORF">D6T64_20365</name>
</gene>
<dbReference type="SUPFAM" id="SSF55008">
    <property type="entry name" value="HMA, heavy metal-associated domain"/>
    <property type="match status" value="1"/>
</dbReference>
<dbReference type="NCBIfam" id="TIGR01525">
    <property type="entry name" value="ATPase-IB_hvy"/>
    <property type="match status" value="1"/>
</dbReference>
<evidence type="ECO:0000256" key="1">
    <source>
        <dbReference type="ARBA" id="ARBA00004651"/>
    </source>
</evidence>
<dbReference type="GO" id="GO:0043682">
    <property type="term" value="F:P-type divalent copper transporter activity"/>
    <property type="evidence" value="ECO:0007669"/>
    <property type="project" value="TreeGrafter"/>
</dbReference>
<dbReference type="PROSITE" id="PS01229">
    <property type="entry name" value="COF_2"/>
    <property type="match status" value="1"/>
</dbReference>
<dbReference type="GO" id="GO:0005507">
    <property type="term" value="F:copper ion binding"/>
    <property type="evidence" value="ECO:0007669"/>
    <property type="project" value="TreeGrafter"/>
</dbReference>
<dbReference type="AlphaFoldDB" id="A0A3A5MI03"/>
<evidence type="ECO:0000256" key="13">
    <source>
        <dbReference type="SAM" id="MobiDB-lite"/>
    </source>
</evidence>